<dbReference type="PANTHER" id="PTHR46989:SF3">
    <property type="entry name" value="USPA DOMAIN-CONTAINING PROTEIN"/>
    <property type="match status" value="1"/>
</dbReference>
<dbReference type="InterPro" id="IPR006015">
    <property type="entry name" value="Universal_stress_UspA"/>
</dbReference>
<dbReference type="CDD" id="cd23659">
    <property type="entry name" value="USP_At3g01520-like"/>
    <property type="match status" value="1"/>
</dbReference>
<dbReference type="Proteomes" id="UP001186944">
    <property type="component" value="Unassembled WGS sequence"/>
</dbReference>
<comment type="caution">
    <text evidence="2">The sequence shown here is derived from an EMBL/GenBank/DDBJ whole genome shotgun (WGS) entry which is preliminary data.</text>
</comment>
<reference evidence="2" key="1">
    <citation type="submission" date="2019-08" db="EMBL/GenBank/DDBJ databases">
        <title>The improved chromosome-level genome for the pearl oyster Pinctada fucata martensii using PacBio sequencing and Hi-C.</title>
        <authorList>
            <person name="Zheng Z."/>
        </authorList>
    </citation>
    <scope>NUCLEOTIDE SEQUENCE</scope>
    <source>
        <strain evidence="2">ZZ-2019</strain>
        <tissue evidence="2">Adductor muscle</tissue>
    </source>
</reference>
<organism evidence="2 3">
    <name type="scientific">Pinctada imbricata</name>
    <name type="common">Atlantic pearl-oyster</name>
    <name type="synonym">Pinctada martensii</name>
    <dbReference type="NCBI Taxonomy" id="66713"/>
    <lineage>
        <taxon>Eukaryota</taxon>
        <taxon>Metazoa</taxon>
        <taxon>Spiralia</taxon>
        <taxon>Lophotrochozoa</taxon>
        <taxon>Mollusca</taxon>
        <taxon>Bivalvia</taxon>
        <taxon>Autobranchia</taxon>
        <taxon>Pteriomorphia</taxon>
        <taxon>Pterioida</taxon>
        <taxon>Pterioidea</taxon>
        <taxon>Pteriidae</taxon>
        <taxon>Pinctada</taxon>
    </lineage>
</organism>
<name>A0AA88YCP4_PINIB</name>
<protein>
    <recommendedName>
        <fullName evidence="1">UspA domain-containing protein</fullName>
    </recommendedName>
</protein>
<proteinExistence type="predicted"/>
<dbReference type="PRINTS" id="PR01438">
    <property type="entry name" value="UNVRSLSTRESS"/>
</dbReference>
<evidence type="ECO:0000313" key="3">
    <source>
        <dbReference type="Proteomes" id="UP001186944"/>
    </source>
</evidence>
<evidence type="ECO:0000259" key="1">
    <source>
        <dbReference type="Pfam" id="PF00582"/>
    </source>
</evidence>
<keyword evidence="3" id="KW-1185">Reference proteome</keyword>
<accession>A0AA88YCP4</accession>
<dbReference type="Gene3D" id="3.40.50.620">
    <property type="entry name" value="HUPs"/>
    <property type="match status" value="1"/>
</dbReference>
<sequence>MFSHPTAMVDVTVMTNMWKEEEARIHHLLECLGDKMKNHGIGGRVKSIGGQPGDVVCTVARDEGASLIVTGCRGLGTIRRTLMGSVSDYIIHHSHIPVLVVRHKDHHHKKGQHKE</sequence>
<dbReference type="EMBL" id="VSWD01000005">
    <property type="protein sequence ID" value="KAK3102580.1"/>
    <property type="molecule type" value="Genomic_DNA"/>
</dbReference>
<dbReference type="AlphaFoldDB" id="A0AA88YCP4"/>
<feature type="domain" description="UspA" evidence="1">
    <location>
        <begin position="15"/>
        <end position="102"/>
    </location>
</feature>
<gene>
    <name evidence="2" type="ORF">FSP39_012340</name>
</gene>
<dbReference type="InterPro" id="IPR014729">
    <property type="entry name" value="Rossmann-like_a/b/a_fold"/>
</dbReference>
<dbReference type="InterPro" id="IPR006016">
    <property type="entry name" value="UspA"/>
</dbReference>
<dbReference type="Pfam" id="PF00582">
    <property type="entry name" value="Usp"/>
    <property type="match status" value="1"/>
</dbReference>
<dbReference type="SUPFAM" id="SSF52402">
    <property type="entry name" value="Adenine nucleotide alpha hydrolases-like"/>
    <property type="match status" value="1"/>
</dbReference>
<dbReference type="PANTHER" id="PTHR46989">
    <property type="entry name" value="USP DOMAIN-CONTAINING PROTEIN"/>
    <property type="match status" value="1"/>
</dbReference>
<evidence type="ECO:0000313" key="2">
    <source>
        <dbReference type="EMBL" id="KAK3102580.1"/>
    </source>
</evidence>